<comment type="similarity">
    <text evidence="1">Belongs to the GatC family.</text>
</comment>
<dbReference type="OrthoDB" id="9794326at2"/>
<dbReference type="Proteomes" id="UP000182350">
    <property type="component" value="Unassembled WGS sequence"/>
</dbReference>
<dbReference type="GO" id="GO:0006412">
    <property type="term" value="P:translation"/>
    <property type="evidence" value="ECO:0007669"/>
    <property type="project" value="UniProtKB-UniRule"/>
</dbReference>
<dbReference type="HAMAP" id="MF_00122">
    <property type="entry name" value="GatC"/>
    <property type="match status" value="1"/>
</dbReference>
<reference evidence="2 3" key="1">
    <citation type="submission" date="2016-11" db="EMBL/GenBank/DDBJ databases">
        <authorList>
            <person name="Jaros S."/>
            <person name="Januszkiewicz K."/>
            <person name="Wedrychowicz H."/>
        </authorList>
    </citation>
    <scope>NUCLEOTIDE SEQUENCE [LARGE SCALE GENOMIC DNA]</scope>
    <source>
        <strain evidence="2 3">DSM 21637</strain>
    </source>
</reference>
<comment type="catalytic activity">
    <reaction evidence="1">
        <text>L-aspartyl-tRNA(Asn) + L-glutamine + ATP + H2O = L-asparaginyl-tRNA(Asn) + L-glutamate + ADP + phosphate + 2 H(+)</text>
        <dbReference type="Rhea" id="RHEA:14513"/>
        <dbReference type="Rhea" id="RHEA-COMP:9674"/>
        <dbReference type="Rhea" id="RHEA-COMP:9677"/>
        <dbReference type="ChEBI" id="CHEBI:15377"/>
        <dbReference type="ChEBI" id="CHEBI:15378"/>
        <dbReference type="ChEBI" id="CHEBI:29985"/>
        <dbReference type="ChEBI" id="CHEBI:30616"/>
        <dbReference type="ChEBI" id="CHEBI:43474"/>
        <dbReference type="ChEBI" id="CHEBI:58359"/>
        <dbReference type="ChEBI" id="CHEBI:78515"/>
        <dbReference type="ChEBI" id="CHEBI:78516"/>
        <dbReference type="ChEBI" id="CHEBI:456216"/>
    </reaction>
</comment>
<dbReference type="EMBL" id="FPJW01000009">
    <property type="protein sequence ID" value="SFX66279.1"/>
    <property type="molecule type" value="Genomic_DNA"/>
</dbReference>
<keyword evidence="1" id="KW-0067">ATP-binding</keyword>
<evidence type="ECO:0000313" key="2">
    <source>
        <dbReference type="EMBL" id="SFX66279.1"/>
    </source>
</evidence>
<dbReference type="STRING" id="1122209.SAMN02745752_02432"/>
<dbReference type="NCBIfam" id="TIGR00135">
    <property type="entry name" value="gatC"/>
    <property type="match status" value="1"/>
</dbReference>
<dbReference type="GO" id="GO:0070681">
    <property type="term" value="P:glutaminyl-tRNAGln biosynthesis via transamidation"/>
    <property type="evidence" value="ECO:0007669"/>
    <property type="project" value="TreeGrafter"/>
</dbReference>
<dbReference type="EC" id="6.3.5.-" evidence="1"/>
<dbReference type="GO" id="GO:0006450">
    <property type="term" value="P:regulation of translational fidelity"/>
    <property type="evidence" value="ECO:0007669"/>
    <property type="project" value="InterPro"/>
</dbReference>
<dbReference type="GO" id="GO:0050566">
    <property type="term" value="F:asparaginyl-tRNA synthase (glutamine-hydrolyzing) activity"/>
    <property type="evidence" value="ECO:0007669"/>
    <property type="project" value="RHEA"/>
</dbReference>
<dbReference type="GO" id="GO:0050567">
    <property type="term" value="F:glutaminyl-tRNA synthase (glutamine-hydrolyzing) activity"/>
    <property type="evidence" value="ECO:0007669"/>
    <property type="project" value="UniProtKB-UniRule"/>
</dbReference>
<dbReference type="RefSeq" id="WP_072326766.1">
    <property type="nucleotide sequence ID" value="NZ_FPJW01000009.1"/>
</dbReference>
<sequence>MTINAEDLHKVAHLARLSIEPEATERYTQALSSILSLVDEMQAVPTDGVQPMAHPMDATQRLRIDEVTETNQRETLQRLAPATEKGLYLVPRVVE</sequence>
<keyword evidence="3" id="KW-1185">Reference proteome</keyword>
<keyword evidence="1" id="KW-0436">Ligase</keyword>
<dbReference type="PANTHER" id="PTHR15004">
    <property type="entry name" value="GLUTAMYL-TRNA(GLN) AMIDOTRANSFERASE SUBUNIT C, MITOCHONDRIAL"/>
    <property type="match status" value="1"/>
</dbReference>
<comment type="function">
    <text evidence="1">Allows the formation of correctly charged Asn-tRNA(Asn) or Gln-tRNA(Gln) through the transamidation of misacylated Asp-tRNA(Asn) or Glu-tRNA(Gln) in organisms which lack either or both of asparaginyl-tRNA or glutaminyl-tRNA synthetases. The reaction takes place in the presence of glutamine and ATP through an activated phospho-Asp-tRNA(Asn) or phospho-Glu-tRNA(Gln).</text>
</comment>
<evidence type="ECO:0000313" key="3">
    <source>
        <dbReference type="Proteomes" id="UP000182350"/>
    </source>
</evidence>
<accession>A0A1K1YWT4</accession>
<dbReference type="Gene3D" id="1.10.20.60">
    <property type="entry name" value="Glu-tRNAGln amidotransferase C subunit, N-terminal domain"/>
    <property type="match status" value="1"/>
</dbReference>
<gene>
    <name evidence="1" type="primary">gatC</name>
    <name evidence="2" type="ORF">SAMN02745752_02432</name>
</gene>
<name>A0A1K1YWT4_9GAMM</name>
<dbReference type="Pfam" id="PF02686">
    <property type="entry name" value="GatC"/>
    <property type="match status" value="1"/>
</dbReference>
<dbReference type="GO" id="GO:0016740">
    <property type="term" value="F:transferase activity"/>
    <property type="evidence" value="ECO:0007669"/>
    <property type="project" value="UniProtKB-KW"/>
</dbReference>
<protein>
    <recommendedName>
        <fullName evidence="1">Aspartyl/glutamyl-tRNA(Asn/Gln) amidotransferase subunit C</fullName>
        <shortName evidence="1">Asp/Glu-ADT subunit C</shortName>
        <ecNumber evidence="1">6.3.5.-</ecNumber>
    </recommendedName>
</protein>
<dbReference type="GO" id="GO:0005524">
    <property type="term" value="F:ATP binding"/>
    <property type="evidence" value="ECO:0007669"/>
    <property type="project" value="UniProtKB-KW"/>
</dbReference>
<proteinExistence type="inferred from homology"/>
<dbReference type="InterPro" id="IPR036113">
    <property type="entry name" value="Asp/Glu-ADT_sf_sub_c"/>
</dbReference>
<comment type="catalytic activity">
    <reaction evidence="1">
        <text>L-glutamyl-tRNA(Gln) + L-glutamine + ATP + H2O = L-glutaminyl-tRNA(Gln) + L-glutamate + ADP + phosphate + H(+)</text>
        <dbReference type="Rhea" id="RHEA:17521"/>
        <dbReference type="Rhea" id="RHEA-COMP:9681"/>
        <dbReference type="Rhea" id="RHEA-COMP:9684"/>
        <dbReference type="ChEBI" id="CHEBI:15377"/>
        <dbReference type="ChEBI" id="CHEBI:15378"/>
        <dbReference type="ChEBI" id="CHEBI:29985"/>
        <dbReference type="ChEBI" id="CHEBI:30616"/>
        <dbReference type="ChEBI" id="CHEBI:43474"/>
        <dbReference type="ChEBI" id="CHEBI:58359"/>
        <dbReference type="ChEBI" id="CHEBI:78520"/>
        <dbReference type="ChEBI" id="CHEBI:78521"/>
        <dbReference type="ChEBI" id="CHEBI:456216"/>
    </reaction>
</comment>
<dbReference type="InterPro" id="IPR003837">
    <property type="entry name" value="GatC"/>
</dbReference>
<evidence type="ECO:0000256" key="1">
    <source>
        <dbReference type="HAMAP-Rule" id="MF_00122"/>
    </source>
</evidence>
<keyword evidence="1" id="KW-0648">Protein biosynthesis</keyword>
<comment type="subunit">
    <text evidence="1">Heterotrimer of A, B and C subunits.</text>
</comment>
<keyword evidence="1" id="KW-0547">Nucleotide-binding</keyword>
<dbReference type="AlphaFoldDB" id="A0A1K1YWT4"/>
<dbReference type="SUPFAM" id="SSF141000">
    <property type="entry name" value="Glu-tRNAGln amidotransferase C subunit"/>
    <property type="match status" value="1"/>
</dbReference>
<keyword evidence="2" id="KW-0808">Transferase</keyword>
<organism evidence="2 3">
    <name type="scientific">Marinospirillum alkaliphilum DSM 21637</name>
    <dbReference type="NCBI Taxonomy" id="1122209"/>
    <lineage>
        <taxon>Bacteria</taxon>
        <taxon>Pseudomonadati</taxon>
        <taxon>Pseudomonadota</taxon>
        <taxon>Gammaproteobacteria</taxon>
        <taxon>Oceanospirillales</taxon>
        <taxon>Oceanospirillaceae</taxon>
        <taxon>Marinospirillum</taxon>
    </lineage>
</organism>
<dbReference type="PANTHER" id="PTHR15004:SF0">
    <property type="entry name" value="GLUTAMYL-TRNA(GLN) AMIDOTRANSFERASE SUBUNIT C, MITOCHONDRIAL"/>
    <property type="match status" value="1"/>
</dbReference>